<keyword evidence="7" id="KW-1185">Reference proteome</keyword>
<evidence type="ECO:0000256" key="3">
    <source>
        <dbReference type="ARBA" id="ARBA00023242"/>
    </source>
</evidence>
<proteinExistence type="predicted"/>
<dbReference type="AlphaFoldDB" id="A0A0L0MWI8"/>
<keyword evidence="3" id="KW-0539">Nucleus</keyword>
<evidence type="ECO:0000313" key="6">
    <source>
        <dbReference type="EMBL" id="KND86283.1"/>
    </source>
</evidence>
<dbReference type="EMBL" id="LFRF01000063">
    <property type="protein sequence ID" value="KND86283.1"/>
    <property type="molecule type" value="Genomic_DNA"/>
</dbReference>
<organism evidence="6 7">
    <name type="scientific">Tolypocladium ophioglossoides (strain CBS 100239)</name>
    <name type="common">Snaketongue truffleclub</name>
    <name type="synonym">Elaphocordyceps ophioglossoides</name>
    <dbReference type="NCBI Taxonomy" id="1163406"/>
    <lineage>
        <taxon>Eukaryota</taxon>
        <taxon>Fungi</taxon>
        <taxon>Dikarya</taxon>
        <taxon>Ascomycota</taxon>
        <taxon>Pezizomycotina</taxon>
        <taxon>Sordariomycetes</taxon>
        <taxon>Hypocreomycetidae</taxon>
        <taxon>Hypocreales</taxon>
        <taxon>Ophiocordycipitaceae</taxon>
        <taxon>Tolypocladium</taxon>
    </lineage>
</organism>
<protein>
    <submittedName>
        <fullName evidence="6">Endoribonuclease YSH1</fullName>
    </submittedName>
</protein>
<dbReference type="OrthoDB" id="10249535at2759"/>
<sequence>MRSRLSLNAEVLPINLWVLSTLEDLAQKAAVWAKRYGLGLIALPEFRSLKSGKEADIDADGEGDEKKVPKEADEEVGEALVVAYLVMGCVTSPPAVKRSSAKHSHSHSYGGPFPGARIHEDTNEIELEECRKKEMERLHKIGIYVPGVEITVDKMVATVWLEDLEIEYINKVFENR</sequence>
<comment type="caution">
    <text evidence="6">The sequence shown here is derived from an EMBL/GenBank/DDBJ whole genome shotgun (WGS) entry which is preliminary data.</text>
</comment>
<evidence type="ECO:0000256" key="4">
    <source>
        <dbReference type="SAM" id="MobiDB-lite"/>
    </source>
</evidence>
<evidence type="ECO:0000259" key="5">
    <source>
        <dbReference type="Pfam" id="PF11718"/>
    </source>
</evidence>
<feature type="region of interest" description="Disordered" evidence="4">
    <location>
        <begin position="97"/>
        <end position="117"/>
    </location>
</feature>
<comment type="subcellular location">
    <subcellularLocation>
        <location evidence="1">Nucleus</location>
    </subcellularLocation>
</comment>
<dbReference type="GO" id="GO:0005634">
    <property type="term" value="C:nucleus"/>
    <property type="evidence" value="ECO:0007669"/>
    <property type="project" value="UniProtKB-SubCell"/>
</dbReference>
<dbReference type="Pfam" id="PF11718">
    <property type="entry name" value="CPSF73-100_C"/>
    <property type="match status" value="1"/>
</dbReference>
<evidence type="ECO:0000256" key="2">
    <source>
        <dbReference type="ARBA" id="ARBA00022664"/>
    </source>
</evidence>
<feature type="domain" description="Pre-mRNA 3'-end-processing endonuclease polyadenylation factor C-term" evidence="5">
    <location>
        <begin position="82"/>
        <end position="176"/>
    </location>
</feature>
<gene>
    <name evidence="6" type="ORF">TOPH_09090</name>
</gene>
<dbReference type="Proteomes" id="UP000036947">
    <property type="component" value="Unassembled WGS sequence"/>
</dbReference>
<keyword evidence="2" id="KW-0507">mRNA processing</keyword>
<feature type="non-terminal residue" evidence="6">
    <location>
        <position position="176"/>
    </location>
</feature>
<name>A0A0L0MWI8_TOLOC</name>
<reference evidence="6 7" key="1">
    <citation type="journal article" date="2015" name="BMC Genomics">
        <title>The genome of the truffle-parasite Tolypocladium ophioglossoides and the evolution of antifungal peptaibiotics.</title>
        <authorList>
            <person name="Quandt C.A."/>
            <person name="Bushley K.E."/>
            <person name="Spatafora J.W."/>
        </authorList>
    </citation>
    <scope>NUCLEOTIDE SEQUENCE [LARGE SCALE GENOMIC DNA]</scope>
    <source>
        <strain evidence="6 7">CBS 100239</strain>
    </source>
</reference>
<dbReference type="InterPro" id="IPR021718">
    <property type="entry name" value="CPSF73-100_C"/>
</dbReference>
<evidence type="ECO:0000313" key="7">
    <source>
        <dbReference type="Proteomes" id="UP000036947"/>
    </source>
</evidence>
<dbReference type="STRING" id="1163406.A0A0L0MWI8"/>
<evidence type="ECO:0000256" key="1">
    <source>
        <dbReference type="ARBA" id="ARBA00004123"/>
    </source>
</evidence>
<dbReference type="GO" id="GO:0006397">
    <property type="term" value="P:mRNA processing"/>
    <property type="evidence" value="ECO:0007669"/>
    <property type="project" value="UniProtKB-KW"/>
</dbReference>
<accession>A0A0L0MWI8</accession>